<protein>
    <submittedName>
        <fullName evidence="1">Uncharacterized protein</fullName>
    </submittedName>
</protein>
<evidence type="ECO:0000313" key="2">
    <source>
        <dbReference type="EMBL" id="CAF3626890.1"/>
    </source>
</evidence>
<name>A0A813VM88_9BILA</name>
<dbReference type="Proteomes" id="UP000663829">
    <property type="component" value="Unassembled WGS sequence"/>
</dbReference>
<dbReference type="AlphaFoldDB" id="A0A813VM88"/>
<accession>A0A813VM88</accession>
<sequence>MVLRKYEAFNTQDTFPNAFTSSIVLSKADESVLIIDGDAGEEFQKLIVGNRGKDTAVPYILLNSNQTEPDTRMFLRLNDTCQQPDIQKVVISPTDTDVTILSIAYASQYSLKLHVHSCTSRK</sequence>
<evidence type="ECO:0000313" key="3">
    <source>
        <dbReference type="Proteomes" id="UP000663829"/>
    </source>
</evidence>
<evidence type="ECO:0000313" key="1">
    <source>
        <dbReference type="EMBL" id="CAF0839587.1"/>
    </source>
</evidence>
<dbReference type="Proteomes" id="UP000681722">
    <property type="component" value="Unassembled WGS sequence"/>
</dbReference>
<organism evidence="1 3">
    <name type="scientific">Didymodactylos carnosus</name>
    <dbReference type="NCBI Taxonomy" id="1234261"/>
    <lineage>
        <taxon>Eukaryota</taxon>
        <taxon>Metazoa</taxon>
        <taxon>Spiralia</taxon>
        <taxon>Gnathifera</taxon>
        <taxon>Rotifera</taxon>
        <taxon>Eurotatoria</taxon>
        <taxon>Bdelloidea</taxon>
        <taxon>Philodinida</taxon>
        <taxon>Philodinidae</taxon>
        <taxon>Didymodactylos</taxon>
    </lineage>
</organism>
<dbReference type="EMBL" id="CAJNOQ010000795">
    <property type="protein sequence ID" value="CAF0839587.1"/>
    <property type="molecule type" value="Genomic_DNA"/>
</dbReference>
<proteinExistence type="predicted"/>
<gene>
    <name evidence="1" type="ORF">GPM918_LOCUS5491</name>
    <name evidence="2" type="ORF">SRO942_LOCUS5491</name>
</gene>
<dbReference type="EMBL" id="CAJOBC010000795">
    <property type="protein sequence ID" value="CAF3626890.1"/>
    <property type="molecule type" value="Genomic_DNA"/>
</dbReference>
<reference evidence="1" key="1">
    <citation type="submission" date="2021-02" db="EMBL/GenBank/DDBJ databases">
        <authorList>
            <person name="Nowell W R."/>
        </authorList>
    </citation>
    <scope>NUCLEOTIDE SEQUENCE</scope>
</reference>
<comment type="caution">
    <text evidence="1">The sequence shown here is derived from an EMBL/GenBank/DDBJ whole genome shotgun (WGS) entry which is preliminary data.</text>
</comment>
<keyword evidence="3" id="KW-1185">Reference proteome</keyword>